<evidence type="ECO:0000313" key="6">
    <source>
        <dbReference type="EMBL" id="TWU23248.1"/>
    </source>
</evidence>
<dbReference type="EMBL" id="SJPT01000004">
    <property type="protein sequence ID" value="TWU23248.1"/>
    <property type="molecule type" value="Genomic_DNA"/>
</dbReference>
<dbReference type="GO" id="GO:0005737">
    <property type="term" value="C:cytoplasm"/>
    <property type="evidence" value="ECO:0007669"/>
    <property type="project" value="UniProtKB-SubCell"/>
</dbReference>
<dbReference type="PANTHER" id="PTHR36438">
    <property type="entry name" value="IRON-SULFUR CLUSTER REPAIR PROTEIN YTFE"/>
    <property type="match status" value="1"/>
</dbReference>
<organism evidence="6 7">
    <name type="scientific">Novipirellula galeiformis</name>
    <dbReference type="NCBI Taxonomy" id="2528004"/>
    <lineage>
        <taxon>Bacteria</taxon>
        <taxon>Pseudomonadati</taxon>
        <taxon>Planctomycetota</taxon>
        <taxon>Planctomycetia</taxon>
        <taxon>Pirellulales</taxon>
        <taxon>Pirellulaceae</taxon>
        <taxon>Novipirellula</taxon>
    </lineage>
</organism>
<protein>
    <submittedName>
        <fullName evidence="6">Iron-sulfur cluster repair protein YtfE</fullName>
    </submittedName>
</protein>
<gene>
    <name evidence="6" type="primary">ytfE</name>
    <name evidence="6" type="ORF">Pla52o_27840</name>
</gene>
<dbReference type="InterPro" id="IPR012312">
    <property type="entry name" value="Hemerythrin-like"/>
</dbReference>
<keyword evidence="4" id="KW-0408">Iron</keyword>
<dbReference type="Proteomes" id="UP000316304">
    <property type="component" value="Unassembled WGS sequence"/>
</dbReference>
<accession>A0A5C6CG19</accession>
<sequence>MQTLDAQTTVGELVREVPSRARVFESMKIDYCCGGKIPLADACAKKKLDAAAVIEQLEKCDANRSREAIVDPDTMSLTELADHIESTHHAYLKDELPRLDIMTEKVARVHGDKDKRLFQMRDAFVALKAELEPHMMKEEKVLFPLVRQLEAATEPQESRCASVGNPIRQMEHEHDLAGDALAILNASTDGYTPPEWACNTYRALLDSLAQLERDMHQHIHKENNVLFPKTLQLERAQSSV</sequence>
<dbReference type="OrthoDB" id="9797132at2"/>
<keyword evidence="2" id="KW-0963">Cytoplasm</keyword>
<proteinExistence type="predicted"/>
<dbReference type="Gene3D" id="1.20.120.520">
    <property type="entry name" value="nmb1532 protein domain like"/>
    <property type="match status" value="1"/>
</dbReference>
<dbReference type="NCBIfam" id="TIGR03652">
    <property type="entry name" value="FeS_repair_RIC"/>
    <property type="match status" value="1"/>
</dbReference>
<dbReference type="GO" id="GO:0046872">
    <property type="term" value="F:metal ion binding"/>
    <property type="evidence" value="ECO:0007669"/>
    <property type="project" value="UniProtKB-KW"/>
</dbReference>
<dbReference type="RefSeq" id="WP_146594991.1">
    <property type="nucleotide sequence ID" value="NZ_SJPT01000004.1"/>
</dbReference>
<feature type="domain" description="Hemerythrin-like" evidence="5">
    <location>
        <begin position="86"/>
        <end position="229"/>
    </location>
</feature>
<dbReference type="PANTHER" id="PTHR36438:SF1">
    <property type="entry name" value="IRON-SULFUR CLUSTER REPAIR PROTEIN YTFE"/>
    <property type="match status" value="1"/>
</dbReference>
<evidence type="ECO:0000256" key="4">
    <source>
        <dbReference type="ARBA" id="ARBA00023004"/>
    </source>
</evidence>
<keyword evidence="7" id="KW-1185">Reference proteome</keyword>
<reference evidence="6 7" key="1">
    <citation type="submission" date="2019-02" db="EMBL/GenBank/DDBJ databases">
        <title>Deep-cultivation of Planctomycetes and their phenomic and genomic characterization uncovers novel biology.</title>
        <authorList>
            <person name="Wiegand S."/>
            <person name="Jogler M."/>
            <person name="Boedeker C."/>
            <person name="Pinto D."/>
            <person name="Vollmers J."/>
            <person name="Rivas-Marin E."/>
            <person name="Kohn T."/>
            <person name="Peeters S.H."/>
            <person name="Heuer A."/>
            <person name="Rast P."/>
            <person name="Oberbeckmann S."/>
            <person name="Bunk B."/>
            <person name="Jeske O."/>
            <person name="Meyerdierks A."/>
            <person name="Storesund J.E."/>
            <person name="Kallscheuer N."/>
            <person name="Luecker S."/>
            <person name="Lage O.M."/>
            <person name="Pohl T."/>
            <person name="Merkel B.J."/>
            <person name="Hornburger P."/>
            <person name="Mueller R.-W."/>
            <person name="Bruemmer F."/>
            <person name="Labrenz M."/>
            <person name="Spormann A.M."/>
            <person name="Op Den Camp H."/>
            <person name="Overmann J."/>
            <person name="Amann R."/>
            <person name="Jetten M.S.M."/>
            <person name="Mascher T."/>
            <person name="Medema M.H."/>
            <person name="Devos D.P."/>
            <person name="Kaster A.-K."/>
            <person name="Ovreas L."/>
            <person name="Rohde M."/>
            <person name="Galperin M.Y."/>
            <person name="Jogler C."/>
        </authorList>
    </citation>
    <scope>NUCLEOTIDE SEQUENCE [LARGE SCALE GENOMIC DNA]</scope>
    <source>
        <strain evidence="6 7">Pla52o</strain>
    </source>
</reference>
<evidence type="ECO:0000256" key="1">
    <source>
        <dbReference type="ARBA" id="ARBA00004496"/>
    </source>
</evidence>
<dbReference type="Pfam" id="PF01814">
    <property type="entry name" value="Hemerythrin"/>
    <property type="match status" value="1"/>
</dbReference>
<keyword evidence="3" id="KW-0479">Metal-binding</keyword>
<evidence type="ECO:0000256" key="3">
    <source>
        <dbReference type="ARBA" id="ARBA00022723"/>
    </source>
</evidence>
<comment type="subcellular location">
    <subcellularLocation>
        <location evidence="1">Cytoplasm</location>
    </subcellularLocation>
</comment>
<evidence type="ECO:0000313" key="7">
    <source>
        <dbReference type="Proteomes" id="UP000316304"/>
    </source>
</evidence>
<evidence type="ECO:0000256" key="2">
    <source>
        <dbReference type="ARBA" id="ARBA00022490"/>
    </source>
</evidence>
<comment type="caution">
    <text evidence="6">The sequence shown here is derived from an EMBL/GenBank/DDBJ whole genome shotgun (WGS) entry which is preliminary data.</text>
</comment>
<dbReference type="Pfam" id="PF04405">
    <property type="entry name" value="ScdA_N"/>
    <property type="match status" value="1"/>
</dbReference>
<dbReference type="AlphaFoldDB" id="A0A5C6CG19"/>
<evidence type="ECO:0000259" key="5">
    <source>
        <dbReference type="Pfam" id="PF01814"/>
    </source>
</evidence>
<name>A0A5C6CG19_9BACT</name>
<dbReference type="InterPro" id="IPR019903">
    <property type="entry name" value="RIC_family"/>
</dbReference>